<name>A0A2T5FY77_9SPHN</name>
<sequence length="44" mass="4326">MRKIFALALVAAGLMASACNTIEGAGKDVSSAGQAVSNAAEDSK</sequence>
<evidence type="ECO:0000256" key="5">
    <source>
        <dbReference type="ARBA" id="ARBA00023139"/>
    </source>
</evidence>
<dbReference type="GO" id="GO:0016020">
    <property type="term" value="C:membrane"/>
    <property type="evidence" value="ECO:0007669"/>
    <property type="project" value="InterPro"/>
</dbReference>
<keyword evidence="9" id="KW-1185">Reference proteome</keyword>
<evidence type="ECO:0000256" key="7">
    <source>
        <dbReference type="SAM" id="SignalP"/>
    </source>
</evidence>
<evidence type="ECO:0000256" key="6">
    <source>
        <dbReference type="ARBA" id="ARBA00023288"/>
    </source>
</evidence>
<dbReference type="GO" id="GO:0009636">
    <property type="term" value="P:response to toxic substance"/>
    <property type="evidence" value="ECO:0007669"/>
    <property type="project" value="InterPro"/>
</dbReference>
<feature type="signal peptide" evidence="7">
    <location>
        <begin position="1"/>
        <end position="18"/>
    </location>
</feature>
<organism evidence="8 9">
    <name type="scientific">Sphingomonas oleivorans</name>
    <dbReference type="NCBI Taxonomy" id="1735121"/>
    <lineage>
        <taxon>Bacteria</taxon>
        <taxon>Pseudomonadati</taxon>
        <taxon>Pseudomonadota</taxon>
        <taxon>Alphaproteobacteria</taxon>
        <taxon>Sphingomonadales</taxon>
        <taxon>Sphingomonadaceae</taxon>
        <taxon>Sphingomonas</taxon>
    </lineage>
</organism>
<keyword evidence="6" id="KW-0449">Lipoprotein</keyword>
<dbReference type="InterPro" id="IPR012556">
    <property type="entry name" value="Entericidin"/>
</dbReference>
<feature type="chain" id="PRO_5015488688" evidence="7">
    <location>
        <begin position="19"/>
        <end position="44"/>
    </location>
</feature>
<proteinExistence type="inferred from homology"/>
<evidence type="ECO:0000256" key="3">
    <source>
        <dbReference type="ARBA" id="ARBA00022729"/>
    </source>
</evidence>
<keyword evidence="2" id="KW-1003">Cell membrane</keyword>
<keyword evidence="5" id="KW-0564">Palmitate</keyword>
<comment type="caution">
    <text evidence="8">The sequence shown here is derived from an EMBL/GenBank/DDBJ whole genome shotgun (WGS) entry which is preliminary data.</text>
</comment>
<keyword evidence="4" id="KW-0472">Membrane</keyword>
<protein>
    <submittedName>
        <fullName evidence="8">Entericidin EcnA/B family protein</fullName>
    </submittedName>
</protein>
<evidence type="ECO:0000256" key="2">
    <source>
        <dbReference type="ARBA" id="ARBA00022475"/>
    </source>
</evidence>
<evidence type="ECO:0000313" key="9">
    <source>
        <dbReference type="Proteomes" id="UP000244162"/>
    </source>
</evidence>
<dbReference type="Pfam" id="PF08085">
    <property type="entry name" value="Entericidin"/>
    <property type="match status" value="1"/>
</dbReference>
<reference evidence="8 9" key="1">
    <citation type="submission" date="2017-09" db="EMBL/GenBank/DDBJ databases">
        <title>Sphingomonas panjinensis sp.nov., isolated from oil-contaminated soil.</title>
        <authorList>
            <person name="Wang L."/>
            <person name="Chen L."/>
        </authorList>
    </citation>
    <scope>NUCLEOTIDE SEQUENCE [LARGE SCALE GENOMIC DNA]</scope>
    <source>
        <strain evidence="8 9">FW-11</strain>
    </source>
</reference>
<gene>
    <name evidence="8" type="ORF">CLG96_08585</name>
</gene>
<dbReference type="EMBL" id="NWBU01000007">
    <property type="protein sequence ID" value="PTQ11490.1"/>
    <property type="molecule type" value="Genomic_DNA"/>
</dbReference>
<keyword evidence="3 7" id="KW-0732">Signal</keyword>
<accession>A0A2T5FY77</accession>
<dbReference type="Proteomes" id="UP000244162">
    <property type="component" value="Unassembled WGS sequence"/>
</dbReference>
<dbReference type="AlphaFoldDB" id="A0A2T5FY77"/>
<comment type="similarity">
    <text evidence="1">Belongs to the EcnA/EcnB lipoprotein family.</text>
</comment>
<dbReference type="PROSITE" id="PS51257">
    <property type="entry name" value="PROKAR_LIPOPROTEIN"/>
    <property type="match status" value="1"/>
</dbReference>
<evidence type="ECO:0000256" key="4">
    <source>
        <dbReference type="ARBA" id="ARBA00023136"/>
    </source>
</evidence>
<dbReference type="RefSeq" id="WP_107967484.1">
    <property type="nucleotide sequence ID" value="NZ_NWBU01000007.1"/>
</dbReference>
<dbReference type="OrthoDB" id="7363288at2"/>
<evidence type="ECO:0000256" key="1">
    <source>
        <dbReference type="ARBA" id="ARBA00010296"/>
    </source>
</evidence>
<evidence type="ECO:0000313" key="8">
    <source>
        <dbReference type="EMBL" id="PTQ11490.1"/>
    </source>
</evidence>